<evidence type="ECO:0000313" key="1">
    <source>
        <dbReference type="EMBL" id="PXX31134.1"/>
    </source>
</evidence>
<protein>
    <submittedName>
        <fullName evidence="1">Uncharacterized protein</fullName>
    </submittedName>
</protein>
<sequence length="31" mass="3607">MTTLQIRGRKPLVCFVVRYFVAKAVRQPETV</sequence>
<proteinExistence type="predicted"/>
<gene>
    <name evidence="1" type="ORF">NA66_1014138</name>
</gene>
<name>A0A318IZP9_BURPY</name>
<dbReference type="EMBL" id="QJJY01000014">
    <property type="protein sequence ID" value="PXX31134.1"/>
    <property type="molecule type" value="Genomic_DNA"/>
</dbReference>
<dbReference type="Proteomes" id="UP000247755">
    <property type="component" value="Unassembled WGS sequence"/>
</dbReference>
<reference evidence="1 2" key="1">
    <citation type="submission" date="2018-05" db="EMBL/GenBank/DDBJ databases">
        <title>Comparative genomics of bacterial root endophytes of switchgrass collected from native prairies over two seasons.</title>
        <authorList>
            <person name="Tang Y."/>
        </authorList>
    </citation>
    <scope>NUCLEOTIDE SEQUENCE [LARGE SCALE GENOMIC DNA]</scope>
    <source>
        <strain evidence="1 2">NFIX32</strain>
    </source>
</reference>
<evidence type="ECO:0000313" key="2">
    <source>
        <dbReference type="Proteomes" id="UP000247755"/>
    </source>
</evidence>
<accession>A0A318IZP9</accession>
<organism evidence="1 2">
    <name type="scientific">Burkholderia pyrrocinia</name>
    <name type="common">Pseudomonas pyrrocinia</name>
    <dbReference type="NCBI Taxonomy" id="60550"/>
    <lineage>
        <taxon>Bacteria</taxon>
        <taxon>Pseudomonadati</taxon>
        <taxon>Pseudomonadota</taxon>
        <taxon>Betaproteobacteria</taxon>
        <taxon>Burkholderiales</taxon>
        <taxon>Burkholderiaceae</taxon>
        <taxon>Burkholderia</taxon>
        <taxon>Burkholderia cepacia complex</taxon>
    </lineage>
</organism>
<dbReference type="AlphaFoldDB" id="A0A318IZP9"/>
<comment type="caution">
    <text evidence="1">The sequence shown here is derived from an EMBL/GenBank/DDBJ whole genome shotgun (WGS) entry which is preliminary data.</text>
</comment>